<comment type="caution">
    <text evidence="4">The sequence shown here is derived from an EMBL/GenBank/DDBJ whole genome shotgun (WGS) entry which is preliminary data.</text>
</comment>
<feature type="region of interest" description="Disordered" evidence="2">
    <location>
        <begin position="21"/>
        <end position="45"/>
    </location>
</feature>
<dbReference type="InterPro" id="IPR039777">
    <property type="entry name" value="IFRD"/>
</dbReference>
<dbReference type="InterPro" id="IPR016024">
    <property type="entry name" value="ARM-type_fold"/>
</dbReference>
<proteinExistence type="inferred from homology"/>
<accession>A0A068RFD8</accession>
<evidence type="ECO:0000256" key="1">
    <source>
        <dbReference type="ARBA" id="ARBA00008828"/>
    </source>
</evidence>
<sequence length="456" mass="50498">MPRNLAKKAAKQQSRIAALNALGTPASSRAASEDEDDLDVGSEASFGTVDSTSLLDESTLEDELRRAVDDLGEKRTSTRETALTKINRLLANHFCGSIFEANASRQEALLQLLVRSLRKPGTAQEAILAARGIGLTFISEGDIEAGEIEDLFGMVLKLLKNSINTSTDPQLKCQCIETLAMVTFIAASTSDTCGGMDYFYNILVTEGECIQPDDKLSQNDMNPLLYASLRAYGLLYASIYGDARGSWEDAFDESQGVMPAHLDLLQSGSKDIRVAAGENVALMFECVNVTKRMFDQDVEDEDEEEMPEYGEMDELRDMLQRLATDSNRRVNKQDRKEQKSAFRDIVRTVEDGTRPNQKLKIGGRALYFRGWAKIIELAAFRNFLGSGLARHMQDNELLAGVFGSGRNLQVPPDSESSSSEEEAGQLDIDLEADRGFSQSVVSKRERARKIKMDKRR</sequence>
<comment type="similarity">
    <text evidence="1">Belongs to the IFRD family.</text>
</comment>
<feature type="compositionally biased region" description="Acidic residues" evidence="2">
    <location>
        <begin position="418"/>
        <end position="430"/>
    </location>
</feature>
<dbReference type="EMBL" id="CBTN010000001">
    <property type="protein sequence ID" value="CDH48347.1"/>
    <property type="molecule type" value="Genomic_DNA"/>
</dbReference>
<dbReference type="VEuPathDB" id="FungiDB:LCOR_00134.1"/>
<name>A0A068RFD8_9FUNG</name>
<dbReference type="Pfam" id="PF05004">
    <property type="entry name" value="IFRD"/>
    <property type="match status" value="1"/>
</dbReference>
<dbReference type="PANTHER" id="PTHR12354:SF1">
    <property type="entry name" value="INTERFERON-RELATED DEVELOPMENTAL REGULATOR 1"/>
    <property type="match status" value="1"/>
</dbReference>
<keyword evidence="5" id="KW-1185">Reference proteome</keyword>
<dbReference type="InterPro" id="IPR007701">
    <property type="entry name" value="Interferon-rel_develop_reg_N"/>
</dbReference>
<reference evidence="4" key="1">
    <citation type="submission" date="2013-08" db="EMBL/GenBank/DDBJ databases">
        <title>Gene expansion shapes genome architecture in the human pathogen Lichtheimia corymbifera: an evolutionary genomics analysis in the ancient terrestrial Mucorales (Mucoromycotina).</title>
        <authorList>
            <person name="Schwartze V.U."/>
            <person name="Winter S."/>
            <person name="Shelest E."/>
            <person name="Marcet-Houben M."/>
            <person name="Horn F."/>
            <person name="Wehner S."/>
            <person name="Hoffmann K."/>
            <person name="Riege K."/>
            <person name="Sammeth M."/>
            <person name="Nowrousian M."/>
            <person name="Valiante V."/>
            <person name="Linde J."/>
            <person name="Jacobsen I.D."/>
            <person name="Marz M."/>
            <person name="Brakhage A.A."/>
            <person name="Gabaldon T."/>
            <person name="Bocker S."/>
            <person name="Voigt K."/>
        </authorList>
    </citation>
    <scope>NUCLEOTIDE SEQUENCE [LARGE SCALE GENOMIC DNA]</scope>
    <source>
        <strain evidence="4">FSU 9682</strain>
    </source>
</reference>
<evidence type="ECO:0000256" key="2">
    <source>
        <dbReference type="SAM" id="MobiDB-lite"/>
    </source>
</evidence>
<dbReference type="SUPFAM" id="SSF48371">
    <property type="entry name" value="ARM repeat"/>
    <property type="match status" value="1"/>
</dbReference>
<organism evidence="4 5">
    <name type="scientific">Lichtheimia corymbifera JMRC:FSU:9682</name>
    <dbReference type="NCBI Taxonomy" id="1263082"/>
    <lineage>
        <taxon>Eukaryota</taxon>
        <taxon>Fungi</taxon>
        <taxon>Fungi incertae sedis</taxon>
        <taxon>Mucoromycota</taxon>
        <taxon>Mucoromycotina</taxon>
        <taxon>Mucoromycetes</taxon>
        <taxon>Mucorales</taxon>
        <taxon>Lichtheimiaceae</taxon>
        <taxon>Lichtheimia</taxon>
    </lineage>
</organism>
<dbReference type="Proteomes" id="UP000027586">
    <property type="component" value="Unassembled WGS sequence"/>
</dbReference>
<evidence type="ECO:0000313" key="4">
    <source>
        <dbReference type="EMBL" id="CDH48347.1"/>
    </source>
</evidence>
<feature type="compositionally biased region" description="Basic residues" evidence="2">
    <location>
        <begin position="445"/>
        <end position="456"/>
    </location>
</feature>
<dbReference type="OrthoDB" id="18978at2759"/>
<dbReference type="PANTHER" id="PTHR12354">
    <property type="entry name" value="INTERFERON-RELATED DEVELOPMENTAL REGULATOR"/>
    <property type="match status" value="1"/>
</dbReference>
<dbReference type="AlphaFoldDB" id="A0A068RFD8"/>
<evidence type="ECO:0000259" key="3">
    <source>
        <dbReference type="Pfam" id="PF05004"/>
    </source>
</evidence>
<gene>
    <name evidence="4" type="ORF">LCOR_00134.1</name>
</gene>
<protein>
    <recommendedName>
        <fullName evidence="3">Interferon-related developmental regulator N-terminal domain-containing protein</fullName>
    </recommendedName>
</protein>
<feature type="region of interest" description="Disordered" evidence="2">
    <location>
        <begin position="437"/>
        <end position="456"/>
    </location>
</feature>
<dbReference type="STRING" id="1263082.A0A068RFD8"/>
<feature type="region of interest" description="Disordered" evidence="2">
    <location>
        <begin position="408"/>
        <end position="431"/>
    </location>
</feature>
<evidence type="ECO:0000313" key="5">
    <source>
        <dbReference type="Proteomes" id="UP000027586"/>
    </source>
</evidence>
<feature type="domain" description="Interferon-related developmental regulator N-terminal" evidence="3">
    <location>
        <begin position="43"/>
        <end position="350"/>
    </location>
</feature>